<dbReference type="AlphaFoldDB" id="A0A627BAC1"/>
<reference evidence="1" key="1">
    <citation type="submission" date="2018-07" db="EMBL/GenBank/DDBJ databases">
        <authorList>
            <consortium name="PulseNet: The National Subtyping Network for Foodborne Disease Surveillance"/>
            <person name="Tarr C.L."/>
            <person name="Trees E."/>
            <person name="Katz L.S."/>
            <person name="Carleton-Romer H.A."/>
            <person name="Stroika S."/>
            <person name="Kucerova Z."/>
            <person name="Roache K.F."/>
            <person name="Sabol A.L."/>
            <person name="Besser J."/>
            <person name="Gerner-Smidt P."/>
        </authorList>
    </citation>
    <scope>NUCLEOTIDE SEQUENCE</scope>
    <source>
        <strain evidence="1">PNUSAS002389</strain>
    </source>
</reference>
<organism evidence="1">
    <name type="scientific">Salmonella muenchen</name>
    <dbReference type="NCBI Taxonomy" id="596"/>
    <lineage>
        <taxon>Bacteria</taxon>
        <taxon>Pseudomonadati</taxon>
        <taxon>Pseudomonadota</taxon>
        <taxon>Gammaproteobacteria</taxon>
        <taxon>Enterobacterales</taxon>
        <taxon>Enterobacteriaceae</taxon>
        <taxon>Salmonella</taxon>
    </lineage>
</organism>
<proteinExistence type="predicted"/>
<sequence>MTKKTMSDGWTIKEIDYHNYEGHHHYYYLGKRAPVVKVGEEKFVKQYAGYTLIEKDLRSILVWLNEIENINPGPFARYENPLQMDLVKGYFVAALTFYGKCFTASKGRGLKYDRVNVPEEHRETHDTIMEMRHNFTAHSGIGFESVKVSLVLHPDIYSDMEPQLYTELRQPDLSKNLIKEMIIIVKKLQEQTLKKRTAVGDKFLTEIVRPQGKLFWYQRGTYDEFYIPEIPSDDY</sequence>
<comment type="caution">
    <text evidence="1">The sequence shown here is derived from an EMBL/GenBank/DDBJ whole genome shotgun (WGS) entry which is preliminary data.</text>
</comment>
<dbReference type="RefSeq" id="WP_139783557.1">
    <property type="nucleotide sequence ID" value="NZ_JAUKSU010000034.1"/>
</dbReference>
<protein>
    <submittedName>
        <fullName evidence="1">Uncharacterized protein</fullName>
    </submittedName>
</protein>
<accession>A0A627BAC1</accession>
<evidence type="ECO:0000313" key="1">
    <source>
        <dbReference type="EMBL" id="EDB5541182.1"/>
    </source>
</evidence>
<name>A0A627BAC1_SALMU</name>
<gene>
    <name evidence="1" type="ORF">A9M81_03125</name>
</gene>
<dbReference type="EMBL" id="AALNWO010000001">
    <property type="protein sequence ID" value="EDB5541182.1"/>
    <property type="molecule type" value="Genomic_DNA"/>
</dbReference>